<feature type="region of interest" description="Disordered" evidence="1">
    <location>
        <begin position="314"/>
        <end position="346"/>
    </location>
</feature>
<name>A0ABR2DQ20_9ROSI</name>
<dbReference type="EMBL" id="JBBPBM010000024">
    <property type="protein sequence ID" value="KAK8543095.1"/>
    <property type="molecule type" value="Genomic_DNA"/>
</dbReference>
<evidence type="ECO:0000256" key="1">
    <source>
        <dbReference type="SAM" id="MobiDB-lite"/>
    </source>
</evidence>
<reference evidence="2 3" key="1">
    <citation type="journal article" date="2024" name="G3 (Bethesda)">
        <title>Genome assembly of Hibiscus sabdariffa L. provides insights into metabolisms of medicinal natural products.</title>
        <authorList>
            <person name="Kim T."/>
        </authorList>
    </citation>
    <scope>NUCLEOTIDE SEQUENCE [LARGE SCALE GENOMIC DNA]</scope>
    <source>
        <strain evidence="2">TK-2024</strain>
        <tissue evidence="2">Old leaves</tissue>
    </source>
</reference>
<keyword evidence="3" id="KW-1185">Reference proteome</keyword>
<accession>A0ABR2DQ20</accession>
<evidence type="ECO:0000313" key="2">
    <source>
        <dbReference type="EMBL" id="KAK8543095.1"/>
    </source>
</evidence>
<dbReference type="InterPro" id="IPR008586">
    <property type="entry name" value="DUF868_pln"/>
</dbReference>
<dbReference type="PANTHER" id="PTHR31972">
    <property type="entry name" value="EXPRESSED PROTEIN"/>
    <property type="match status" value="1"/>
</dbReference>
<sequence length="366" mass="41052">MSHQCHHSSPFHVSCFRPSPTADDDDDNHHVAPPQTSGKTDIVTALYHTSLGLFSVAWSRTFLGHSLHLHLHPPPASLSFSTLHFHLHIKPFIFWKKYGYKKLSSPTITNDVKVFWDLSRARFGSGPEPDSGFYVAVVVDGEVTLLVGDCTKEAFARTRARKPAVGTQALVLRREHVVGNQVYNTKARFGGKNREISIDCRVNEESKLCFSVDKKIILQIKRLQWKFRGNERIEVDGVSIQVSWDVYNWLFDRDLNEGHAVFMFKFETDGPENREEDEVEDEVASPLKEKKGVVSSSFGKKREIEWRKMGRKSLLKSGGSSSSSSMLSLSSGSSGGSSSVTEWGSVEETELSAPNGFSLLVYAWRN</sequence>
<feature type="compositionally biased region" description="Low complexity" evidence="1">
    <location>
        <begin position="315"/>
        <end position="339"/>
    </location>
</feature>
<comment type="caution">
    <text evidence="2">The sequence shown here is derived from an EMBL/GenBank/DDBJ whole genome shotgun (WGS) entry which is preliminary data.</text>
</comment>
<dbReference type="Proteomes" id="UP001472677">
    <property type="component" value="Unassembled WGS sequence"/>
</dbReference>
<organism evidence="2 3">
    <name type="scientific">Hibiscus sabdariffa</name>
    <name type="common">roselle</name>
    <dbReference type="NCBI Taxonomy" id="183260"/>
    <lineage>
        <taxon>Eukaryota</taxon>
        <taxon>Viridiplantae</taxon>
        <taxon>Streptophyta</taxon>
        <taxon>Embryophyta</taxon>
        <taxon>Tracheophyta</taxon>
        <taxon>Spermatophyta</taxon>
        <taxon>Magnoliopsida</taxon>
        <taxon>eudicotyledons</taxon>
        <taxon>Gunneridae</taxon>
        <taxon>Pentapetalae</taxon>
        <taxon>rosids</taxon>
        <taxon>malvids</taxon>
        <taxon>Malvales</taxon>
        <taxon>Malvaceae</taxon>
        <taxon>Malvoideae</taxon>
        <taxon>Hibiscus</taxon>
    </lineage>
</organism>
<proteinExistence type="predicted"/>
<dbReference type="Pfam" id="PF05910">
    <property type="entry name" value="DUF868"/>
    <property type="match status" value="1"/>
</dbReference>
<evidence type="ECO:0000313" key="3">
    <source>
        <dbReference type="Proteomes" id="UP001472677"/>
    </source>
</evidence>
<gene>
    <name evidence="2" type="ORF">V6N12_015662</name>
</gene>
<protein>
    <recommendedName>
        <fullName evidence="4">DUF868 family protein</fullName>
    </recommendedName>
</protein>
<evidence type="ECO:0008006" key="4">
    <source>
        <dbReference type="Google" id="ProtNLM"/>
    </source>
</evidence>
<dbReference type="PANTHER" id="PTHR31972:SF3">
    <property type="entry name" value="OS09G0416600 PROTEIN"/>
    <property type="match status" value="1"/>
</dbReference>